<keyword evidence="1 2" id="KW-0694">RNA-binding</keyword>
<name>A0A2M7BZT5_9BACT</name>
<dbReference type="SUPFAM" id="SSF82708">
    <property type="entry name" value="R3H domain"/>
    <property type="match status" value="1"/>
</dbReference>
<organism evidence="5 6">
    <name type="scientific">bacterium (Candidatus Gribaldobacteria) CG03_land_8_20_14_0_80_36_40</name>
    <dbReference type="NCBI Taxonomy" id="2014271"/>
    <lineage>
        <taxon>Bacteria</taxon>
        <taxon>Candidatus Gribaldobacteria</taxon>
    </lineage>
</organism>
<evidence type="ECO:0000256" key="2">
    <source>
        <dbReference type="PROSITE-ProRule" id="PRU00118"/>
    </source>
</evidence>
<dbReference type="PROSITE" id="PS51061">
    <property type="entry name" value="R3H"/>
    <property type="match status" value="1"/>
</dbReference>
<dbReference type="GO" id="GO:0003723">
    <property type="term" value="F:RNA binding"/>
    <property type="evidence" value="ECO:0007669"/>
    <property type="project" value="UniProtKB-UniRule"/>
</dbReference>
<dbReference type="InterPro" id="IPR036867">
    <property type="entry name" value="R3H_dom_sf"/>
</dbReference>
<proteinExistence type="predicted"/>
<accession>A0A2M7BZT5</accession>
<dbReference type="InterPro" id="IPR001374">
    <property type="entry name" value="R3H_dom"/>
</dbReference>
<dbReference type="InterPro" id="IPR034079">
    <property type="entry name" value="R3H_KhpB"/>
</dbReference>
<gene>
    <name evidence="5" type="ORF">COS44_00060</name>
</gene>
<dbReference type="InterPro" id="IPR004044">
    <property type="entry name" value="KH_dom_type_2"/>
</dbReference>
<feature type="domain" description="R3H" evidence="4">
    <location>
        <begin position="86"/>
        <end position="152"/>
    </location>
</feature>
<evidence type="ECO:0000313" key="5">
    <source>
        <dbReference type="EMBL" id="PIV14241.1"/>
    </source>
</evidence>
<evidence type="ECO:0008006" key="7">
    <source>
        <dbReference type="Google" id="ProtNLM"/>
    </source>
</evidence>
<feature type="domain" description="KH type-2" evidence="3">
    <location>
        <begin position="10"/>
        <end position="85"/>
    </location>
</feature>
<dbReference type="InterPro" id="IPR039247">
    <property type="entry name" value="KhpB"/>
</dbReference>
<evidence type="ECO:0000256" key="1">
    <source>
        <dbReference type="ARBA" id="ARBA00022884"/>
    </source>
</evidence>
<dbReference type="PROSITE" id="PS50823">
    <property type="entry name" value="KH_TYPE_2"/>
    <property type="match status" value="1"/>
</dbReference>
<dbReference type="AlphaFoldDB" id="A0A2M7BZT5"/>
<dbReference type="Proteomes" id="UP000228816">
    <property type="component" value="Unassembled WGS sequence"/>
</dbReference>
<dbReference type="SMART" id="SM00393">
    <property type="entry name" value="R3H"/>
    <property type="match status" value="1"/>
</dbReference>
<protein>
    <recommendedName>
        <fullName evidence="7">R3H domain-containing protein</fullName>
    </recommendedName>
</protein>
<dbReference type="Gene3D" id="3.30.1370.50">
    <property type="entry name" value="R3H-like domain"/>
    <property type="match status" value="1"/>
</dbReference>
<dbReference type="Pfam" id="PF01424">
    <property type="entry name" value="R3H"/>
    <property type="match status" value="1"/>
</dbReference>
<dbReference type="EMBL" id="PEUS01000001">
    <property type="protein sequence ID" value="PIV14241.1"/>
    <property type="molecule type" value="Genomic_DNA"/>
</dbReference>
<reference evidence="6" key="1">
    <citation type="submission" date="2017-09" db="EMBL/GenBank/DDBJ databases">
        <title>Depth-based differentiation of microbial function through sediment-hosted aquifers and enrichment of novel symbionts in the deep terrestrial subsurface.</title>
        <authorList>
            <person name="Probst A.J."/>
            <person name="Ladd B."/>
            <person name="Jarett J.K."/>
            <person name="Geller-Mcgrath D.E."/>
            <person name="Sieber C.M.K."/>
            <person name="Emerson J.B."/>
            <person name="Anantharaman K."/>
            <person name="Thomas B.C."/>
            <person name="Malmstrom R."/>
            <person name="Stieglmeier M."/>
            <person name="Klingl A."/>
            <person name="Woyke T."/>
            <person name="Ryan C.M."/>
            <person name="Banfield J.F."/>
        </authorList>
    </citation>
    <scope>NUCLEOTIDE SEQUENCE [LARGE SCALE GENOMIC DNA]</scope>
</reference>
<evidence type="ECO:0000259" key="4">
    <source>
        <dbReference type="PROSITE" id="PS51061"/>
    </source>
</evidence>
<evidence type="ECO:0000259" key="3">
    <source>
        <dbReference type="PROSITE" id="PS50823"/>
    </source>
</evidence>
<dbReference type="CDD" id="cd02644">
    <property type="entry name" value="R3H_jag"/>
    <property type="match status" value="1"/>
</dbReference>
<dbReference type="Gene3D" id="3.30.300.20">
    <property type="match status" value="1"/>
</dbReference>
<evidence type="ECO:0000313" key="6">
    <source>
        <dbReference type="Proteomes" id="UP000228816"/>
    </source>
</evidence>
<dbReference type="Pfam" id="PF13083">
    <property type="entry name" value="KH_KhpA-B"/>
    <property type="match status" value="1"/>
</dbReference>
<dbReference type="PANTHER" id="PTHR35800">
    <property type="entry name" value="PROTEIN JAG"/>
    <property type="match status" value="1"/>
</dbReference>
<sequence length="156" mass="18484">MLDKKNLKKIKEETEKFFEKMHFEIEVEVKESKENIVSVNLKTEEPQILIGRDGQTLMDIQHLLKRILRKGLEQVFIEFDINEYKKKKKEYLKELAQNSANEVALSKKEKALNPMPPYERRIIHIELSGREDVKTESIGQEPERKVIIKPLKGRRK</sequence>
<comment type="caution">
    <text evidence="5">The sequence shown here is derived from an EMBL/GenBank/DDBJ whole genome shotgun (WGS) entry which is preliminary data.</text>
</comment>
<dbReference type="InterPro" id="IPR015946">
    <property type="entry name" value="KH_dom-like_a/b"/>
</dbReference>
<dbReference type="PANTHER" id="PTHR35800:SF1">
    <property type="entry name" value="RNA-BINDING PROTEIN KHPB"/>
    <property type="match status" value="1"/>
</dbReference>